<organism evidence="15 16">
    <name type="scientific">Tectimicrobiota bacterium</name>
    <dbReference type="NCBI Taxonomy" id="2528274"/>
    <lineage>
        <taxon>Bacteria</taxon>
        <taxon>Pseudomonadati</taxon>
        <taxon>Nitrospinota/Tectimicrobiota group</taxon>
        <taxon>Candidatus Tectimicrobiota</taxon>
    </lineage>
</organism>
<evidence type="ECO:0000256" key="3">
    <source>
        <dbReference type="ARBA" id="ARBA00001941"/>
    </source>
</evidence>
<comment type="function">
    <text evidence="10">Catalyzes the reversible epimerization of D-ribulose 5-phosphate to D-xylulose 5-phosphate.</text>
</comment>
<dbReference type="SUPFAM" id="SSF51366">
    <property type="entry name" value="Ribulose-phoshate binding barrel"/>
    <property type="match status" value="1"/>
</dbReference>
<feature type="binding site" evidence="14">
    <location>
        <position position="178"/>
    </location>
    <ligand>
        <name>substrate</name>
    </ligand>
</feature>
<keyword evidence="9 10" id="KW-0413">Isomerase</keyword>
<comment type="cofactor">
    <cofactor evidence="4">
        <name>Zn(2+)</name>
        <dbReference type="ChEBI" id="CHEBI:29105"/>
    </cofactor>
</comment>
<name>A0A932FZU9_UNCTE</name>
<dbReference type="HAMAP" id="MF_02227">
    <property type="entry name" value="RPE"/>
    <property type="match status" value="1"/>
</dbReference>
<comment type="cofactor">
    <cofactor evidence="10 13">
        <name>a divalent metal cation</name>
        <dbReference type="ChEBI" id="CHEBI:60240"/>
    </cofactor>
    <text evidence="10 13">Binds 1 divalent metal cation per subunit.</text>
</comment>
<dbReference type="PIRSF" id="PIRSF001461">
    <property type="entry name" value="RPE"/>
    <property type="match status" value="1"/>
</dbReference>
<evidence type="ECO:0000256" key="10">
    <source>
        <dbReference type="HAMAP-Rule" id="MF_02227"/>
    </source>
</evidence>
<evidence type="ECO:0000256" key="11">
    <source>
        <dbReference type="PIRNR" id="PIRNR001461"/>
    </source>
</evidence>
<dbReference type="PANTHER" id="PTHR11749">
    <property type="entry name" value="RIBULOSE-5-PHOSPHATE-3-EPIMERASE"/>
    <property type="match status" value="1"/>
</dbReference>
<evidence type="ECO:0000256" key="7">
    <source>
        <dbReference type="ARBA" id="ARBA00013188"/>
    </source>
</evidence>
<dbReference type="CDD" id="cd00429">
    <property type="entry name" value="RPE"/>
    <property type="match status" value="1"/>
</dbReference>
<dbReference type="EC" id="5.1.3.1" evidence="7 10"/>
<keyword evidence="10 11" id="KW-0119">Carbohydrate metabolism</keyword>
<feature type="binding site" evidence="10 13">
    <location>
        <position position="34"/>
    </location>
    <ligand>
        <name>a divalent metal cation</name>
        <dbReference type="ChEBI" id="CHEBI:60240"/>
    </ligand>
</feature>
<reference evidence="15" key="1">
    <citation type="submission" date="2020-07" db="EMBL/GenBank/DDBJ databases">
        <title>Huge and variable diversity of episymbiotic CPR bacteria and DPANN archaea in groundwater ecosystems.</title>
        <authorList>
            <person name="He C.Y."/>
            <person name="Keren R."/>
            <person name="Whittaker M."/>
            <person name="Farag I.F."/>
            <person name="Doudna J."/>
            <person name="Cate J.H.D."/>
            <person name="Banfield J.F."/>
        </authorList>
    </citation>
    <scope>NUCLEOTIDE SEQUENCE</scope>
    <source>
        <strain evidence="15">NC_groundwater_672_Ag_B-0.1um_62_36</strain>
    </source>
</reference>
<evidence type="ECO:0000256" key="2">
    <source>
        <dbReference type="ARBA" id="ARBA00001936"/>
    </source>
</evidence>
<feature type="active site" description="Proton donor" evidence="10 12">
    <location>
        <position position="176"/>
    </location>
</feature>
<dbReference type="Gene3D" id="3.20.20.70">
    <property type="entry name" value="Aldolase class I"/>
    <property type="match status" value="1"/>
</dbReference>
<dbReference type="Pfam" id="PF00834">
    <property type="entry name" value="Ribul_P_3_epim"/>
    <property type="match status" value="1"/>
</dbReference>
<comment type="catalytic activity">
    <reaction evidence="1 10 11">
        <text>D-ribulose 5-phosphate = D-xylulose 5-phosphate</text>
        <dbReference type="Rhea" id="RHEA:13677"/>
        <dbReference type="ChEBI" id="CHEBI:57737"/>
        <dbReference type="ChEBI" id="CHEBI:58121"/>
        <dbReference type="EC" id="5.1.3.1"/>
    </reaction>
</comment>
<proteinExistence type="inferred from homology"/>
<evidence type="ECO:0000256" key="13">
    <source>
        <dbReference type="PIRSR" id="PIRSR001461-2"/>
    </source>
</evidence>
<evidence type="ECO:0000256" key="12">
    <source>
        <dbReference type="PIRSR" id="PIRSR001461-1"/>
    </source>
</evidence>
<evidence type="ECO:0000256" key="4">
    <source>
        <dbReference type="ARBA" id="ARBA00001947"/>
    </source>
</evidence>
<dbReference type="GO" id="GO:0006098">
    <property type="term" value="P:pentose-phosphate shunt"/>
    <property type="evidence" value="ECO:0007669"/>
    <property type="project" value="UniProtKB-UniRule"/>
</dbReference>
<dbReference type="GO" id="GO:0005737">
    <property type="term" value="C:cytoplasm"/>
    <property type="evidence" value="ECO:0007669"/>
    <property type="project" value="UniProtKB-ARBA"/>
</dbReference>
<dbReference type="InterPro" id="IPR000056">
    <property type="entry name" value="Ribul_P_3_epim-like"/>
</dbReference>
<feature type="binding site" evidence="10 14">
    <location>
        <position position="67"/>
    </location>
    <ligand>
        <name>substrate</name>
    </ligand>
</feature>
<dbReference type="GO" id="GO:0004750">
    <property type="term" value="F:D-ribulose-phosphate 3-epimerase activity"/>
    <property type="evidence" value="ECO:0007669"/>
    <property type="project" value="UniProtKB-UniRule"/>
</dbReference>
<comment type="caution">
    <text evidence="15">The sequence shown here is derived from an EMBL/GenBank/DDBJ whole genome shotgun (WGS) entry which is preliminary data.</text>
</comment>
<accession>A0A932FZU9</accession>
<dbReference type="NCBIfam" id="NF004076">
    <property type="entry name" value="PRK05581.1-4"/>
    <property type="match status" value="1"/>
</dbReference>
<dbReference type="Proteomes" id="UP000769766">
    <property type="component" value="Unassembled WGS sequence"/>
</dbReference>
<protein>
    <recommendedName>
        <fullName evidence="7 10">Ribulose-phosphate 3-epimerase</fullName>
        <ecNumber evidence="7 10">5.1.3.1</ecNumber>
    </recommendedName>
</protein>
<evidence type="ECO:0000256" key="5">
    <source>
        <dbReference type="ARBA" id="ARBA00001954"/>
    </source>
</evidence>
<evidence type="ECO:0000256" key="14">
    <source>
        <dbReference type="PIRSR" id="PIRSR001461-3"/>
    </source>
</evidence>
<dbReference type="GO" id="GO:0019323">
    <property type="term" value="P:pentose catabolic process"/>
    <property type="evidence" value="ECO:0007669"/>
    <property type="project" value="UniProtKB-UniRule"/>
</dbReference>
<comment type="cofactor">
    <cofactor evidence="2">
        <name>Mn(2+)</name>
        <dbReference type="ChEBI" id="CHEBI:29035"/>
    </cofactor>
</comment>
<dbReference type="InterPro" id="IPR026019">
    <property type="entry name" value="Ribul_P_3_epim"/>
</dbReference>
<dbReference type="InterPro" id="IPR013785">
    <property type="entry name" value="Aldolase_TIM"/>
</dbReference>
<dbReference type="NCBIfam" id="TIGR01163">
    <property type="entry name" value="rpe"/>
    <property type="match status" value="1"/>
</dbReference>
<evidence type="ECO:0000313" key="15">
    <source>
        <dbReference type="EMBL" id="MBI2875755.1"/>
    </source>
</evidence>
<sequence>MSDKKIAPSILSADLTRLAQEIDAAEKGGADWIHIDVMDGHFAPILTIGHAIVSAIRKVTKLPLDVHLMVDDPDRQIELFAEAGADILVVPIEACAHPLQVIRLIRDKGCKAGVGLNPATPLSALDYILPEIDLVTLLLVNPGFKGQKLLPGLVHKVRQLHEMIREQGLQVGIEADGGISLENIAQVAQAGAEIFVAGTAVFSTRDYGETIRKLRQEARG</sequence>
<dbReference type="AlphaFoldDB" id="A0A932FZU9"/>
<comment type="pathway">
    <text evidence="10">Carbohydrate degradation.</text>
</comment>
<comment type="cofactor">
    <cofactor evidence="3">
        <name>Co(2+)</name>
        <dbReference type="ChEBI" id="CHEBI:48828"/>
    </cofactor>
</comment>
<dbReference type="GO" id="GO:0046872">
    <property type="term" value="F:metal ion binding"/>
    <property type="evidence" value="ECO:0007669"/>
    <property type="project" value="UniProtKB-UniRule"/>
</dbReference>
<comment type="cofactor">
    <cofactor evidence="5">
        <name>Fe(2+)</name>
        <dbReference type="ChEBI" id="CHEBI:29033"/>
    </cofactor>
</comment>
<dbReference type="FunFam" id="3.20.20.70:FF:000004">
    <property type="entry name" value="Ribulose-phosphate 3-epimerase"/>
    <property type="match status" value="1"/>
</dbReference>
<gene>
    <name evidence="10" type="primary">rpe</name>
    <name evidence="15" type="ORF">HYY20_02615</name>
</gene>
<evidence type="ECO:0000256" key="1">
    <source>
        <dbReference type="ARBA" id="ARBA00001782"/>
    </source>
</evidence>
<evidence type="ECO:0000313" key="16">
    <source>
        <dbReference type="Proteomes" id="UP000769766"/>
    </source>
</evidence>
<feature type="active site" description="Proton acceptor" evidence="10 12">
    <location>
        <position position="36"/>
    </location>
</feature>
<feature type="binding site" evidence="10 13">
    <location>
        <position position="176"/>
    </location>
    <ligand>
        <name>a divalent metal cation</name>
        <dbReference type="ChEBI" id="CHEBI:60240"/>
    </ligand>
</feature>
<dbReference type="EMBL" id="JACPRF010000077">
    <property type="protein sequence ID" value="MBI2875755.1"/>
    <property type="molecule type" value="Genomic_DNA"/>
</dbReference>
<feature type="binding site" evidence="10">
    <location>
        <begin position="176"/>
        <end position="178"/>
    </location>
    <ligand>
        <name>substrate</name>
    </ligand>
</feature>
<keyword evidence="13" id="KW-0862">Zinc</keyword>
<keyword evidence="13" id="KW-0464">Manganese</keyword>
<comment type="similarity">
    <text evidence="6 10 11">Belongs to the ribulose-phosphate 3-epimerase family.</text>
</comment>
<feature type="binding site" evidence="10 13">
    <location>
        <position position="36"/>
    </location>
    <ligand>
        <name>a divalent metal cation</name>
        <dbReference type="ChEBI" id="CHEBI:60240"/>
    </ligand>
</feature>
<keyword evidence="13" id="KW-0170">Cobalt</keyword>
<comment type="caution">
    <text evidence="10">Lacks conserved residue(s) required for the propagation of feature annotation.</text>
</comment>
<evidence type="ECO:0000256" key="8">
    <source>
        <dbReference type="ARBA" id="ARBA00022723"/>
    </source>
</evidence>
<keyword evidence="8 10" id="KW-0479">Metal-binding</keyword>
<feature type="binding site" evidence="10 13">
    <location>
        <position position="67"/>
    </location>
    <ligand>
        <name>a divalent metal cation</name>
        <dbReference type="ChEBI" id="CHEBI:60240"/>
    </ligand>
</feature>
<evidence type="ECO:0000256" key="9">
    <source>
        <dbReference type="ARBA" id="ARBA00023235"/>
    </source>
</evidence>
<dbReference type="InterPro" id="IPR011060">
    <property type="entry name" value="RibuloseP-bd_barrel"/>
</dbReference>
<evidence type="ECO:0000256" key="6">
    <source>
        <dbReference type="ARBA" id="ARBA00009541"/>
    </source>
</evidence>
<feature type="binding site" evidence="14">
    <location>
        <begin position="198"/>
        <end position="199"/>
    </location>
    <ligand>
        <name>substrate</name>
    </ligand>
</feature>
<feature type="binding site" evidence="10 14">
    <location>
        <position position="9"/>
    </location>
    <ligand>
        <name>substrate</name>
    </ligand>
</feature>
<feature type="binding site" evidence="10 14">
    <location>
        <begin position="143"/>
        <end position="146"/>
    </location>
    <ligand>
        <name>substrate</name>
    </ligand>
</feature>